<evidence type="ECO:0000256" key="5">
    <source>
        <dbReference type="SAM" id="MobiDB-lite"/>
    </source>
</evidence>
<evidence type="ECO:0000256" key="4">
    <source>
        <dbReference type="ARBA" id="ARBA00023180"/>
    </source>
</evidence>
<name>A0A9D2Z1G8_NOTFU</name>
<dbReference type="OrthoDB" id="6353782at2759"/>
<comment type="caution">
    <text evidence="7">The sequence shown here is derived from an EMBL/GenBank/DDBJ whole genome shotgun (WGS) entry which is preliminary data.</text>
</comment>
<keyword evidence="6" id="KW-1133">Transmembrane helix</keyword>
<dbReference type="EMBL" id="JAAVVJ010000001">
    <property type="protein sequence ID" value="KAF7229937.1"/>
    <property type="molecule type" value="Genomic_DNA"/>
</dbReference>
<keyword evidence="6" id="KW-0812">Transmembrane</keyword>
<feature type="compositionally biased region" description="Basic and acidic residues" evidence="5">
    <location>
        <begin position="344"/>
        <end position="359"/>
    </location>
</feature>
<gene>
    <name evidence="7" type="ORF">G4P62_003835</name>
</gene>
<feature type="compositionally biased region" description="Low complexity" evidence="5">
    <location>
        <begin position="286"/>
        <end position="298"/>
    </location>
</feature>
<dbReference type="SUPFAM" id="SSF48726">
    <property type="entry name" value="Immunoglobulin"/>
    <property type="match status" value="1"/>
</dbReference>
<keyword evidence="2" id="KW-0732">Signal</keyword>
<evidence type="ECO:0000313" key="8">
    <source>
        <dbReference type="Proteomes" id="UP000822369"/>
    </source>
</evidence>
<feature type="region of interest" description="Disordered" evidence="5">
    <location>
        <begin position="277"/>
        <end position="323"/>
    </location>
</feature>
<dbReference type="AlphaFoldDB" id="A0A9D2Z1G8"/>
<proteinExistence type="predicted"/>
<dbReference type="Gene3D" id="2.60.40.10">
    <property type="entry name" value="Immunoglobulins"/>
    <property type="match status" value="1"/>
</dbReference>
<keyword evidence="4" id="KW-0325">Glycoprotein</keyword>
<evidence type="ECO:0000313" key="7">
    <source>
        <dbReference type="EMBL" id="KAF7229937.1"/>
    </source>
</evidence>
<feature type="region of interest" description="Disordered" evidence="5">
    <location>
        <begin position="344"/>
        <end position="373"/>
    </location>
</feature>
<dbReference type="PANTHER" id="PTHR12080:SF80">
    <property type="entry name" value="IMMUNOGLOBULIN V-SET DOMAIN-CONTAINING PROTEIN"/>
    <property type="match status" value="1"/>
</dbReference>
<organism evidence="7 8">
    <name type="scientific">Nothobranchius furzeri</name>
    <name type="common">Turquoise killifish</name>
    <dbReference type="NCBI Taxonomy" id="105023"/>
    <lineage>
        <taxon>Eukaryota</taxon>
        <taxon>Metazoa</taxon>
        <taxon>Chordata</taxon>
        <taxon>Craniata</taxon>
        <taxon>Vertebrata</taxon>
        <taxon>Euteleostomi</taxon>
        <taxon>Actinopterygii</taxon>
        <taxon>Neopterygii</taxon>
        <taxon>Teleostei</taxon>
        <taxon>Neoteleostei</taxon>
        <taxon>Acanthomorphata</taxon>
        <taxon>Ovalentaria</taxon>
        <taxon>Atherinomorphae</taxon>
        <taxon>Cyprinodontiformes</taxon>
        <taxon>Nothobranchiidae</taxon>
        <taxon>Nothobranchius</taxon>
    </lineage>
</organism>
<dbReference type="InterPro" id="IPR015631">
    <property type="entry name" value="CD2/SLAM_rcpt"/>
</dbReference>
<evidence type="ECO:0000256" key="2">
    <source>
        <dbReference type="ARBA" id="ARBA00022729"/>
    </source>
</evidence>
<evidence type="ECO:0000256" key="1">
    <source>
        <dbReference type="ARBA" id="ARBA00004370"/>
    </source>
</evidence>
<protein>
    <submittedName>
        <fullName evidence="7">LOC107377023-like protein</fullName>
    </submittedName>
</protein>
<comment type="subcellular location">
    <subcellularLocation>
        <location evidence="1">Membrane</location>
    </subcellularLocation>
</comment>
<reference evidence="7" key="1">
    <citation type="submission" date="2020-03" db="EMBL/GenBank/DDBJ databases">
        <title>Intra-Species Differences in Population Size shape Life History and Genome Evolution.</title>
        <authorList>
            <person name="Willemsen D."/>
            <person name="Cui R."/>
            <person name="Valenzano D.R."/>
        </authorList>
    </citation>
    <scope>NUCLEOTIDE SEQUENCE</scope>
    <source>
        <strain evidence="7">GRZ</strain>
        <tissue evidence="7">Whole</tissue>
    </source>
</reference>
<dbReference type="InterPro" id="IPR036179">
    <property type="entry name" value="Ig-like_dom_sf"/>
</dbReference>
<dbReference type="PANTHER" id="PTHR12080">
    <property type="entry name" value="SIGNALING LYMPHOCYTIC ACTIVATION MOLECULE"/>
    <property type="match status" value="1"/>
</dbReference>
<feature type="transmembrane region" description="Helical" evidence="6">
    <location>
        <begin position="239"/>
        <end position="260"/>
    </location>
</feature>
<dbReference type="Proteomes" id="UP000822369">
    <property type="component" value="Chromosome 1"/>
</dbReference>
<evidence type="ECO:0000256" key="6">
    <source>
        <dbReference type="SAM" id="Phobius"/>
    </source>
</evidence>
<sequence>MSARSHMQCVSCSTFTQIITAGALKMLFVLSIWIFTGVLAEEPTVQYYQLKHSSVCLHVNNTPPYQNAEWTFAGNILTVGKDLDPVHERKMDFNPANLTLCIKNLTNADSGIYRSSIVSNFKKIAVVHQVIVEEMVPKPVITLTPEHRSNLSAASCRIRANCSIQDHWLWSLCDENGCETSQMSFSKLNITLFSDNSTAVCIGNNHVSTKSHSVSIATKCFRISDSEANEVSTLSNTNIIIIILCVIFFGFCIAFTYILCSKSCNSNQGTSSALLIENGQLERQPRSGPRTSTSSSGSEADPSYENVDTPGLGGSIVPGEGQDFREGQRADTIYSIPQAPVSRVKFERSKDTSVNKDEQTTSESATQNQDQSLTQADTVYTMLQMPKNLKAQHHQEGD</sequence>
<feature type="compositionally biased region" description="Polar residues" evidence="5">
    <location>
        <begin position="361"/>
        <end position="373"/>
    </location>
</feature>
<accession>A0A9D2Z1G8</accession>
<dbReference type="KEGG" id="nfu:107377023"/>
<dbReference type="InterPro" id="IPR013783">
    <property type="entry name" value="Ig-like_fold"/>
</dbReference>
<evidence type="ECO:0000256" key="3">
    <source>
        <dbReference type="ARBA" id="ARBA00023136"/>
    </source>
</evidence>
<keyword evidence="3 6" id="KW-0472">Membrane</keyword>
<dbReference type="GO" id="GO:0016020">
    <property type="term" value="C:membrane"/>
    <property type="evidence" value="ECO:0007669"/>
    <property type="project" value="UniProtKB-SubCell"/>
</dbReference>
<dbReference type="OMA" id="NGCETSQ"/>